<evidence type="ECO:0000313" key="2">
    <source>
        <dbReference type="Proteomes" id="UP001642360"/>
    </source>
</evidence>
<keyword evidence="2" id="KW-1185">Reference proteome</keyword>
<protein>
    <submittedName>
        <fullName evidence="1">Uncharacterized protein</fullName>
    </submittedName>
</protein>
<evidence type="ECO:0000313" key="1">
    <source>
        <dbReference type="EMBL" id="CAK9153503.1"/>
    </source>
</evidence>
<dbReference type="Proteomes" id="UP001642360">
    <property type="component" value="Unassembled WGS sequence"/>
</dbReference>
<proteinExistence type="predicted"/>
<sequence>MVISLDPEVVFIEMGIDSALKLVVEMVSIFPTWVFIEKGVELTDNGDRWICPEVARLVIANGGEVEVVALSDDQGVSAIGVEPMVISLDPEVVFIEMGIDSALKLVVEMVSIFPTWVFIEKGVELTDNGDRWICPEVARLVIANGGEVEVVALSDDQGV</sequence>
<gene>
    <name evidence="1" type="ORF">ILEXP_LOCUS21771</name>
</gene>
<accession>A0ABC8S976</accession>
<dbReference type="EMBL" id="CAUOFW020002403">
    <property type="protein sequence ID" value="CAK9153503.1"/>
    <property type="molecule type" value="Genomic_DNA"/>
</dbReference>
<reference evidence="1 2" key="1">
    <citation type="submission" date="2024-02" db="EMBL/GenBank/DDBJ databases">
        <authorList>
            <person name="Vignale AGUSTIN F."/>
            <person name="Sosa J E."/>
            <person name="Modenutti C."/>
        </authorList>
    </citation>
    <scope>NUCLEOTIDE SEQUENCE [LARGE SCALE GENOMIC DNA]</scope>
</reference>
<organism evidence="1 2">
    <name type="scientific">Ilex paraguariensis</name>
    <name type="common">yerba mate</name>
    <dbReference type="NCBI Taxonomy" id="185542"/>
    <lineage>
        <taxon>Eukaryota</taxon>
        <taxon>Viridiplantae</taxon>
        <taxon>Streptophyta</taxon>
        <taxon>Embryophyta</taxon>
        <taxon>Tracheophyta</taxon>
        <taxon>Spermatophyta</taxon>
        <taxon>Magnoliopsida</taxon>
        <taxon>eudicotyledons</taxon>
        <taxon>Gunneridae</taxon>
        <taxon>Pentapetalae</taxon>
        <taxon>asterids</taxon>
        <taxon>campanulids</taxon>
        <taxon>Aquifoliales</taxon>
        <taxon>Aquifoliaceae</taxon>
        <taxon>Ilex</taxon>
    </lineage>
</organism>
<comment type="caution">
    <text evidence="1">The sequence shown here is derived from an EMBL/GenBank/DDBJ whole genome shotgun (WGS) entry which is preliminary data.</text>
</comment>
<dbReference type="AlphaFoldDB" id="A0ABC8S976"/>
<name>A0ABC8S976_9AQUA</name>